<dbReference type="SMART" id="SM00116">
    <property type="entry name" value="CBS"/>
    <property type="match status" value="2"/>
</dbReference>
<feature type="domain" description="ABC transporter" evidence="9">
    <location>
        <begin position="5"/>
        <end position="239"/>
    </location>
</feature>
<evidence type="ECO:0000256" key="6">
    <source>
        <dbReference type="ARBA" id="ARBA00023122"/>
    </source>
</evidence>
<dbReference type="InterPro" id="IPR005892">
    <property type="entry name" value="Gly-betaine_transp_ATP-bd"/>
</dbReference>
<evidence type="ECO:0000259" key="9">
    <source>
        <dbReference type="PROSITE" id="PS50893"/>
    </source>
</evidence>
<dbReference type="PROSITE" id="PS00211">
    <property type="entry name" value="ABC_TRANSPORTER_1"/>
    <property type="match status" value="1"/>
</dbReference>
<dbReference type="SUPFAM" id="SSF54631">
    <property type="entry name" value="CBS-domain pair"/>
    <property type="match status" value="1"/>
</dbReference>
<keyword evidence="6 7" id="KW-0129">CBS domain</keyword>
<evidence type="ECO:0000256" key="2">
    <source>
        <dbReference type="ARBA" id="ARBA00022448"/>
    </source>
</evidence>
<sequence length="384" mass="43045">MKEMIELKNVSKSFKNKKVLENISLEIQTGEFFVVIGSSGCGKTTLLKSINKLHNIDSGDIIINGESVANLNPSDLPKKIGYVVQEGGLFPHLTIADNIALTLNIINESEGKISKRVDEMLQMVDLEPDVYGNLYPSQLSGGQRQRVGVARAFAADPDIILMDEPFSALDPVTRNELQDEVFKLQKRFNKTIIFVTHDMDEAIKLANRICIIQEGTVIQCDTPENILKHPANSYVEDFVGKNKLWSNPEFVKAEDIMLKKPYEISKERTVVQAIQIMGNHNIESILVTEESKLLGVLYLEDIIDKENYTGAIEEYISKEYPYAFTDTNLRKIITTFDYNMSGIIPVIDHSNYVQGYLTKGALLASLSRQFAPYGSRVEESGIIA</sequence>
<accession>A0AAD1YGF4</accession>
<dbReference type="RefSeq" id="WP_243122950.1">
    <property type="nucleotide sequence ID" value="NZ_CAMRXC010000111.1"/>
</dbReference>
<organism evidence="11 12">
    <name type="scientific">Clostridium neonatale</name>
    <dbReference type="NCBI Taxonomy" id="137838"/>
    <lineage>
        <taxon>Bacteria</taxon>
        <taxon>Bacillati</taxon>
        <taxon>Bacillota</taxon>
        <taxon>Clostridia</taxon>
        <taxon>Eubacteriales</taxon>
        <taxon>Clostridiaceae</taxon>
        <taxon>Clostridium</taxon>
    </lineage>
</organism>
<dbReference type="PROSITE" id="PS50893">
    <property type="entry name" value="ABC_TRANSPORTER_2"/>
    <property type="match status" value="1"/>
</dbReference>
<dbReference type="InterPro" id="IPR051921">
    <property type="entry name" value="ABC_osmolyte_uptake_ATP-bind"/>
</dbReference>
<evidence type="ECO:0000256" key="1">
    <source>
        <dbReference type="ARBA" id="ARBA00005417"/>
    </source>
</evidence>
<evidence type="ECO:0000313" key="11">
    <source>
        <dbReference type="EMBL" id="CAI3618021.1"/>
    </source>
</evidence>
<evidence type="ECO:0000256" key="7">
    <source>
        <dbReference type="PROSITE-ProRule" id="PRU00703"/>
    </source>
</evidence>
<dbReference type="Gene3D" id="3.40.50.300">
    <property type="entry name" value="P-loop containing nucleotide triphosphate hydrolases"/>
    <property type="match status" value="1"/>
</dbReference>
<dbReference type="Pfam" id="PF00571">
    <property type="entry name" value="CBS"/>
    <property type="match status" value="2"/>
</dbReference>
<evidence type="ECO:0000256" key="3">
    <source>
        <dbReference type="ARBA" id="ARBA00022741"/>
    </source>
</evidence>
<keyword evidence="8" id="KW-0997">Cell inner membrane</keyword>
<dbReference type="GO" id="GO:0016887">
    <property type="term" value="F:ATP hydrolysis activity"/>
    <property type="evidence" value="ECO:0007669"/>
    <property type="project" value="UniProtKB-UniRule"/>
</dbReference>
<dbReference type="FunFam" id="3.40.50.300:FF:000425">
    <property type="entry name" value="Probable ABC transporter, ATP-binding subunit"/>
    <property type="match status" value="1"/>
</dbReference>
<comment type="catalytic activity">
    <reaction evidence="8">
        <text>a quaternary ammonium(out) + ATP + H2O = a quaternary ammonium(in) + ADP + phosphate + H(+)</text>
        <dbReference type="Rhea" id="RHEA:11036"/>
        <dbReference type="ChEBI" id="CHEBI:15377"/>
        <dbReference type="ChEBI" id="CHEBI:15378"/>
        <dbReference type="ChEBI" id="CHEBI:30616"/>
        <dbReference type="ChEBI" id="CHEBI:35267"/>
        <dbReference type="ChEBI" id="CHEBI:43474"/>
        <dbReference type="ChEBI" id="CHEBI:456216"/>
    </reaction>
</comment>
<keyword evidence="8" id="KW-1003">Cell membrane</keyword>
<dbReference type="EC" id="7.6.2.9" evidence="8"/>
<comment type="similarity">
    <text evidence="1 8">Belongs to the ABC transporter superfamily.</text>
</comment>
<keyword evidence="8" id="KW-0472">Membrane</keyword>
<dbReference type="EMBL" id="CAMTCP010000237">
    <property type="protein sequence ID" value="CAI3618021.1"/>
    <property type="molecule type" value="Genomic_DNA"/>
</dbReference>
<dbReference type="AlphaFoldDB" id="A0AAD1YGF4"/>
<dbReference type="InterPro" id="IPR000644">
    <property type="entry name" value="CBS_dom"/>
</dbReference>
<protein>
    <recommendedName>
        <fullName evidence="8">Quaternary amine transport ATP-binding protein</fullName>
        <ecNumber evidence="8">7.6.2.9</ecNumber>
    </recommendedName>
</protein>
<dbReference type="InterPro" id="IPR003439">
    <property type="entry name" value="ABC_transporter-like_ATP-bd"/>
</dbReference>
<dbReference type="SMART" id="SM00382">
    <property type="entry name" value="AAA"/>
    <property type="match status" value="1"/>
</dbReference>
<dbReference type="InterPro" id="IPR027417">
    <property type="entry name" value="P-loop_NTPase"/>
</dbReference>
<feature type="domain" description="CBS" evidence="10">
    <location>
        <begin position="257"/>
        <end position="314"/>
    </location>
</feature>
<keyword evidence="5" id="KW-0029">Amino-acid transport</keyword>
<evidence type="ECO:0000256" key="8">
    <source>
        <dbReference type="RuleBase" id="RU369116"/>
    </source>
</evidence>
<dbReference type="GO" id="GO:0006865">
    <property type="term" value="P:amino acid transport"/>
    <property type="evidence" value="ECO:0007669"/>
    <property type="project" value="UniProtKB-UniRule"/>
</dbReference>
<comment type="caution">
    <text evidence="11">The sequence shown here is derived from an EMBL/GenBank/DDBJ whole genome shotgun (WGS) entry which is preliminary data.</text>
</comment>
<dbReference type="Gene3D" id="3.10.580.10">
    <property type="entry name" value="CBS-domain"/>
    <property type="match status" value="1"/>
</dbReference>
<evidence type="ECO:0000256" key="5">
    <source>
        <dbReference type="ARBA" id="ARBA00022970"/>
    </source>
</evidence>
<dbReference type="NCBIfam" id="TIGR01186">
    <property type="entry name" value="proV"/>
    <property type="match status" value="1"/>
</dbReference>
<gene>
    <name evidence="11" type="primary">opu</name>
    <name evidence="11" type="ORF">CNEO2_30005</name>
</gene>
<evidence type="ECO:0000313" key="12">
    <source>
        <dbReference type="Proteomes" id="UP001189143"/>
    </source>
</evidence>
<dbReference type="PANTHER" id="PTHR43869">
    <property type="entry name" value="GLYCINE BETAINE/PROLINE BETAINE TRANSPORT SYSTEM ATP-BINDING PROTEIN PROV"/>
    <property type="match status" value="1"/>
</dbReference>
<evidence type="ECO:0000256" key="4">
    <source>
        <dbReference type="ARBA" id="ARBA00022840"/>
    </source>
</evidence>
<reference evidence="11" key="1">
    <citation type="submission" date="2022-10" db="EMBL/GenBank/DDBJ databases">
        <authorList>
            <person name="Aires J."/>
            <person name="Mesa V."/>
        </authorList>
    </citation>
    <scope>NUCLEOTIDE SEQUENCE</scope>
    <source>
        <strain evidence="11">Clostridium neonatale JD116</strain>
    </source>
</reference>
<dbReference type="GO" id="GO:0031460">
    <property type="term" value="P:glycine betaine transport"/>
    <property type="evidence" value="ECO:0007669"/>
    <property type="project" value="InterPro"/>
</dbReference>
<dbReference type="GO" id="GO:0005886">
    <property type="term" value="C:plasma membrane"/>
    <property type="evidence" value="ECO:0007669"/>
    <property type="project" value="UniProtKB-SubCell"/>
</dbReference>
<dbReference type="InterPro" id="IPR017871">
    <property type="entry name" value="ABC_transporter-like_CS"/>
</dbReference>
<comment type="subcellular location">
    <subcellularLocation>
        <location evidence="8">Cell inner membrane</location>
        <topology evidence="8">Peripheral membrane protein</topology>
    </subcellularLocation>
</comment>
<dbReference type="PROSITE" id="PS51371">
    <property type="entry name" value="CBS"/>
    <property type="match status" value="1"/>
</dbReference>
<evidence type="ECO:0000259" key="10">
    <source>
        <dbReference type="PROSITE" id="PS51371"/>
    </source>
</evidence>
<keyword evidence="2 8" id="KW-0813">Transport</keyword>
<comment type="subunit">
    <text evidence="8">The complex is probably composed of two ATP-binding proteins, two transmembrane proteins and a solute-binding protein.</text>
</comment>
<dbReference type="GO" id="GO:0015418">
    <property type="term" value="F:ABC-type quaternary ammonium compound transporting activity"/>
    <property type="evidence" value="ECO:0007669"/>
    <property type="project" value="UniProtKB-EC"/>
</dbReference>
<proteinExistence type="inferred from homology"/>
<keyword evidence="3 8" id="KW-0547">Nucleotide-binding</keyword>
<dbReference type="InterPro" id="IPR003593">
    <property type="entry name" value="AAA+_ATPase"/>
</dbReference>
<name>A0AAD1YGF4_9CLOT</name>
<dbReference type="InterPro" id="IPR046342">
    <property type="entry name" value="CBS_dom_sf"/>
</dbReference>
<dbReference type="Pfam" id="PF00005">
    <property type="entry name" value="ABC_tran"/>
    <property type="match status" value="1"/>
</dbReference>
<dbReference type="SUPFAM" id="SSF52540">
    <property type="entry name" value="P-loop containing nucleoside triphosphate hydrolases"/>
    <property type="match status" value="1"/>
</dbReference>
<keyword evidence="4 8" id="KW-0067">ATP-binding</keyword>
<dbReference type="PANTHER" id="PTHR43869:SF1">
    <property type="entry name" value="GLYCINE BETAINE_PROLINE BETAINE TRANSPORT SYSTEM ATP-BINDING PROTEIN PROV"/>
    <property type="match status" value="1"/>
</dbReference>
<dbReference type="GO" id="GO:0005524">
    <property type="term" value="F:ATP binding"/>
    <property type="evidence" value="ECO:0007669"/>
    <property type="project" value="UniProtKB-UniRule"/>
</dbReference>
<dbReference type="Proteomes" id="UP001189143">
    <property type="component" value="Unassembled WGS sequence"/>
</dbReference>